<evidence type="ECO:0000256" key="1">
    <source>
        <dbReference type="SAM" id="Phobius"/>
    </source>
</evidence>
<accession>A0AAW2T7I2</accession>
<keyword evidence="1" id="KW-0472">Membrane</keyword>
<evidence type="ECO:0000313" key="2">
    <source>
        <dbReference type="EMBL" id="KAL0399601.1"/>
    </source>
</evidence>
<dbReference type="EMBL" id="JACGWJ010000009">
    <property type="protein sequence ID" value="KAL0399601.1"/>
    <property type="molecule type" value="Genomic_DNA"/>
</dbReference>
<organism evidence="2">
    <name type="scientific">Sesamum radiatum</name>
    <name type="common">Black benniseed</name>
    <dbReference type="NCBI Taxonomy" id="300843"/>
    <lineage>
        <taxon>Eukaryota</taxon>
        <taxon>Viridiplantae</taxon>
        <taxon>Streptophyta</taxon>
        <taxon>Embryophyta</taxon>
        <taxon>Tracheophyta</taxon>
        <taxon>Spermatophyta</taxon>
        <taxon>Magnoliopsida</taxon>
        <taxon>eudicotyledons</taxon>
        <taxon>Gunneridae</taxon>
        <taxon>Pentapetalae</taxon>
        <taxon>asterids</taxon>
        <taxon>lamiids</taxon>
        <taxon>Lamiales</taxon>
        <taxon>Pedaliaceae</taxon>
        <taxon>Sesamum</taxon>
    </lineage>
</organism>
<dbReference type="AlphaFoldDB" id="A0AAW2T7I2"/>
<keyword evidence="1" id="KW-1133">Transmembrane helix</keyword>
<keyword evidence="1" id="KW-0812">Transmembrane</keyword>
<sequence length="65" mass="6483">MDKEYAVLLGVGIFFVGMLIICMLNLVCHKYGRGDGGGDGGKGWCDDGGRGDAGGAADGGAVAAF</sequence>
<reference evidence="2" key="1">
    <citation type="submission" date="2020-06" db="EMBL/GenBank/DDBJ databases">
        <authorList>
            <person name="Li T."/>
            <person name="Hu X."/>
            <person name="Zhang T."/>
            <person name="Song X."/>
            <person name="Zhang H."/>
            <person name="Dai N."/>
            <person name="Sheng W."/>
            <person name="Hou X."/>
            <person name="Wei L."/>
        </authorList>
    </citation>
    <scope>NUCLEOTIDE SEQUENCE</scope>
    <source>
        <strain evidence="2">G02</strain>
        <tissue evidence="2">Leaf</tissue>
    </source>
</reference>
<protein>
    <recommendedName>
        <fullName evidence="3">Transmembrane protein</fullName>
    </recommendedName>
</protein>
<reference evidence="2" key="2">
    <citation type="journal article" date="2024" name="Plant">
        <title>Genomic evolution and insights into agronomic trait innovations of Sesamum species.</title>
        <authorList>
            <person name="Miao H."/>
            <person name="Wang L."/>
            <person name="Qu L."/>
            <person name="Liu H."/>
            <person name="Sun Y."/>
            <person name="Le M."/>
            <person name="Wang Q."/>
            <person name="Wei S."/>
            <person name="Zheng Y."/>
            <person name="Lin W."/>
            <person name="Duan Y."/>
            <person name="Cao H."/>
            <person name="Xiong S."/>
            <person name="Wang X."/>
            <person name="Wei L."/>
            <person name="Li C."/>
            <person name="Ma Q."/>
            <person name="Ju M."/>
            <person name="Zhao R."/>
            <person name="Li G."/>
            <person name="Mu C."/>
            <person name="Tian Q."/>
            <person name="Mei H."/>
            <person name="Zhang T."/>
            <person name="Gao T."/>
            <person name="Zhang H."/>
        </authorList>
    </citation>
    <scope>NUCLEOTIDE SEQUENCE</scope>
    <source>
        <strain evidence="2">G02</strain>
    </source>
</reference>
<name>A0AAW2T7I2_SESRA</name>
<gene>
    <name evidence="2" type="ORF">Sradi_2303400</name>
</gene>
<feature type="transmembrane region" description="Helical" evidence="1">
    <location>
        <begin position="6"/>
        <end position="27"/>
    </location>
</feature>
<evidence type="ECO:0008006" key="3">
    <source>
        <dbReference type="Google" id="ProtNLM"/>
    </source>
</evidence>
<comment type="caution">
    <text evidence="2">The sequence shown here is derived from an EMBL/GenBank/DDBJ whole genome shotgun (WGS) entry which is preliminary data.</text>
</comment>
<proteinExistence type="predicted"/>